<dbReference type="NCBIfam" id="NF035944">
    <property type="entry name" value="PEPxxWA-CTERM"/>
    <property type="match status" value="1"/>
</dbReference>
<evidence type="ECO:0000313" key="4">
    <source>
        <dbReference type="Proteomes" id="UP000628442"/>
    </source>
</evidence>
<protein>
    <recommendedName>
        <fullName evidence="2">Ice-binding protein C-terminal domain-containing protein</fullName>
    </recommendedName>
</protein>
<dbReference type="EMBL" id="BMWV01000005">
    <property type="protein sequence ID" value="GGY42528.1"/>
    <property type="molecule type" value="Genomic_DNA"/>
</dbReference>
<evidence type="ECO:0000313" key="3">
    <source>
        <dbReference type="EMBL" id="GGY42528.1"/>
    </source>
</evidence>
<reference evidence="3" key="1">
    <citation type="journal article" date="2014" name="Int. J. Syst. Evol. Microbiol.">
        <title>Complete genome sequence of Corynebacterium casei LMG S-19264T (=DSM 44701T), isolated from a smear-ripened cheese.</title>
        <authorList>
            <consortium name="US DOE Joint Genome Institute (JGI-PGF)"/>
            <person name="Walter F."/>
            <person name="Albersmeier A."/>
            <person name="Kalinowski J."/>
            <person name="Ruckert C."/>
        </authorList>
    </citation>
    <scope>NUCLEOTIDE SEQUENCE</scope>
    <source>
        <strain evidence="3">KCTC 12343</strain>
    </source>
</reference>
<organism evidence="3 4">
    <name type="scientific">Pseudoduganella albidiflava</name>
    <dbReference type="NCBI Taxonomy" id="321983"/>
    <lineage>
        <taxon>Bacteria</taxon>
        <taxon>Pseudomonadati</taxon>
        <taxon>Pseudomonadota</taxon>
        <taxon>Betaproteobacteria</taxon>
        <taxon>Burkholderiales</taxon>
        <taxon>Oxalobacteraceae</taxon>
        <taxon>Telluria group</taxon>
        <taxon>Pseudoduganella</taxon>
    </lineage>
</organism>
<name>A0AA87XWJ2_9BURK</name>
<dbReference type="InterPro" id="IPR013424">
    <property type="entry name" value="Ice-binding_C"/>
</dbReference>
<feature type="signal peptide" evidence="1">
    <location>
        <begin position="1"/>
        <end position="21"/>
    </location>
</feature>
<evidence type="ECO:0000259" key="2">
    <source>
        <dbReference type="Pfam" id="PF07589"/>
    </source>
</evidence>
<dbReference type="Proteomes" id="UP000628442">
    <property type="component" value="Unassembled WGS sequence"/>
</dbReference>
<dbReference type="NCBIfam" id="TIGR02595">
    <property type="entry name" value="PEP_CTERM"/>
    <property type="match status" value="1"/>
</dbReference>
<dbReference type="RefSeq" id="WP_229420434.1">
    <property type="nucleotide sequence ID" value="NZ_BMWV01000005.1"/>
</dbReference>
<proteinExistence type="predicted"/>
<reference evidence="3" key="2">
    <citation type="submission" date="2022-12" db="EMBL/GenBank/DDBJ databases">
        <authorList>
            <person name="Sun Q."/>
            <person name="Kim S."/>
        </authorList>
    </citation>
    <scope>NUCLEOTIDE SEQUENCE</scope>
    <source>
        <strain evidence="3">KCTC 12343</strain>
    </source>
</reference>
<sequence>MQFLSRALCAAILLQSAAAYASIYPIYEGKAFTLDRSDFEPEVPVSLESETATSVTFSLWGIEENLSTSTDSSYKPWSNDYRNTQNAFEFAVNEGYRITSIEVTGTFAGELYPAQWTMPGDANNTMSFGLHVGLEPDFATEYDVHGTKTFKVSSGPTSLDGEFGMMLHGSAESSAASVWYLDELTGEQYWLGSQAAARITGLSMTVNVSPVPEPGTWAMLLGGLAVTGLAVRRRRGTGK</sequence>
<evidence type="ECO:0000256" key="1">
    <source>
        <dbReference type="SAM" id="SignalP"/>
    </source>
</evidence>
<feature type="domain" description="Ice-binding protein C-terminal" evidence="2">
    <location>
        <begin position="210"/>
        <end position="234"/>
    </location>
</feature>
<comment type="caution">
    <text evidence="3">The sequence shown here is derived from an EMBL/GenBank/DDBJ whole genome shotgun (WGS) entry which is preliminary data.</text>
</comment>
<keyword evidence="1" id="KW-0732">Signal</keyword>
<gene>
    <name evidence="3" type="ORF">GCM10007387_25640</name>
</gene>
<dbReference type="Pfam" id="PF07589">
    <property type="entry name" value="PEP-CTERM"/>
    <property type="match status" value="1"/>
</dbReference>
<dbReference type="AlphaFoldDB" id="A0AA87XWJ2"/>
<accession>A0AA87XWJ2</accession>
<feature type="chain" id="PRO_5041677248" description="Ice-binding protein C-terminal domain-containing protein" evidence="1">
    <location>
        <begin position="22"/>
        <end position="239"/>
    </location>
</feature>